<evidence type="ECO:0000256" key="1">
    <source>
        <dbReference type="SAM" id="MobiDB-lite"/>
    </source>
</evidence>
<proteinExistence type="predicted"/>
<reference evidence="2" key="1">
    <citation type="submission" date="2015-04" db="UniProtKB">
        <authorList>
            <consortium name="EnsemblPlants"/>
        </authorList>
    </citation>
    <scope>IDENTIFICATION</scope>
</reference>
<evidence type="ECO:0000313" key="2">
    <source>
        <dbReference type="EnsemblPlants" id="OGLUM06G21760.1"/>
    </source>
</evidence>
<feature type="region of interest" description="Disordered" evidence="1">
    <location>
        <begin position="186"/>
        <end position="223"/>
    </location>
</feature>
<evidence type="ECO:0000313" key="3">
    <source>
        <dbReference type="Proteomes" id="UP000026961"/>
    </source>
</evidence>
<sequence>MSATGLFFLSRVIPGCRRGEYEAPPNDDGEKINKATTLKDVVGGVAEVLPANKLTTREDVDKVAVAAAQNDRRHASGGRELTRSIQSRSESIKNPIPHRADVFFFSAGKAITDGRDKVCARTHSTKSSRDNGAFPLGFSPLLAHLLGFLLSFSSRSSQPATLSLSGTPPPSPLSRLFSTTRVSAAFPVSSPTHHGSGGSGGGGGGSDDDVGGTHWRIRPRGST</sequence>
<dbReference type="HOGENOM" id="CLU_1241779_0_0_1"/>
<feature type="compositionally biased region" description="Gly residues" evidence="1">
    <location>
        <begin position="195"/>
        <end position="205"/>
    </location>
</feature>
<name>A0A0E0ABR0_9ORYZ</name>
<dbReference type="Gramene" id="OGLUM06G21760.1">
    <property type="protein sequence ID" value="OGLUM06G21760.1"/>
    <property type="gene ID" value="OGLUM06G21760"/>
</dbReference>
<dbReference type="EnsemblPlants" id="OGLUM06G21760.1">
    <property type="protein sequence ID" value="OGLUM06G21760.1"/>
    <property type="gene ID" value="OGLUM06G21760"/>
</dbReference>
<dbReference type="Proteomes" id="UP000026961">
    <property type="component" value="Chromosome 6"/>
</dbReference>
<reference evidence="2" key="2">
    <citation type="submission" date="2018-05" db="EMBL/GenBank/DDBJ databases">
        <title>OgluRS3 (Oryza glumaepatula Reference Sequence Version 3).</title>
        <authorList>
            <person name="Zhang J."/>
            <person name="Kudrna D."/>
            <person name="Lee S."/>
            <person name="Talag J."/>
            <person name="Welchert J."/>
            <person name="Wing R.A."/>
        </authorList>
    </citation>
    <scope>NUCLEOTIDE SEQUENCE [LARGE SCALE GENOMIC DNA]</scope>
</reference>
<keyword evidence="3" id="KW-1185">Reference proteome</keyword>
<accession>A0A0E0ABR0</accession>
<protein>
    <recommendedName>
        <fullName evidence="4">SMP domain-containing protein</fullName>
    </recommendedName>
</protein>
<organism evidence="2">
    <name type="scientific">Oryza glumipatula</name>
    <dbReference type="NCBI Taxonomy" id="40148"/>
    <lineage>
        <taxon>Eukaryota</taxon>
        <taxon>Viridiplantae</taxon>
        <taxon>Streptophyta</taxon>
        <taxon>Embryophyta</taxon>
        <taxon>Tracheophyta</taxon>
        <taxon>Spermatophyta</taxon>
        <taxon>Magnoliopsida</taxon>
        <taxon>Liliopsida</taxon>
        <taxon>Poales</taxon>
        <taxon>Poaceae</taxon>
        <taxon>BOP clade</taxon>
        <taxon>Oryzoideae</taxon>
        <taxon>Oryzeae</taxon>
        <taxon>Oryzinae</taxon>
        <taxon>Oryza</taxon>
    </lineage>
</organism>
<feature type="region of interest" description="Disordered" evidence="1">
    <location>
        <begin position="69"/>
        <end position="92"/>
    </location>
</feature>
<dbReference type="AlphaFoldDB" id="A0A0E0ABR0"/>
<evidence type="ECO:0008006" key="4">
    <source>
        <dbReference type="Google" id="ProtNLM"/>
    </source>
</evidence>